<evidence type="ECO:0000256" key="1">
    <source>
        <dbReference type="SAM" id="MobiDB-lite"/>
    </source>
</evidence>
<feature type="domain" description="WYL" evidence="2">
    <location>
        <begin position="325"/>
        <end position="386"/>
    </location>
</feature>
<dbReference type="EMBL" id="ARYM01000015">
    <property type="protein sequence ID" value="KCZ97774.1"/>
    <property type="molecule type" value="Genomic_DNA"/>
</dbReference>
<accession>A0A062VEB0</accession>
<dbReference type="Proteomes" id="UP000027100">
    <property type="component" value="Unassembled WGS sequence"/>
</dbReference>
<keyword evidence="4" id="KW-1185">Reference proteome</keyword>
<reference evidence="3 4" key="1">
    <citation type="journal article" date="2014" name="Antonie Van Leeuwenhoek">
        <title>Hyphomonas beringensis sp. nov. and Hyphomonas chukchiensis sp. nov., isolated from surface seawater of the Bering Sea and Chukchi Sea.</title>
        <authorList>
            <person name="Li C."/>
            <person name="Lai Q."/>
            <person name="Li G."/>
            <person name="Dong C."/>
            <person name="Wang J."/>
            <person name="Liao Y."/>
            <person name="Shao Z."/>
        </authorList>
    </citation>
    <scope>NUCLEOTIDE SEQUENCE [LARGE SCALE GENOMIC DNA]</scope>
    <source>
        <strain evidence="3 4">PS728</strain>
    </source>
</reference>
<feature type="region of interest" description="Disordered" evidence="1">
    <location>
        <begin position="404"/>
        <end position="437"/>
    </location>
</feature>
<dbReference type="InterPro" id="IPR026881">
    <property type="entry name" value="WYL_dom"/>
</dbReference>
<name>A0A062VEB0_9PROT</name>
<protein>
    <recommendedName>
        <fullName evidence="2">WYL domain-containing protein</fullName>
    </recommendedName>
</protein>
<dbReference type="PROSITE" id="PS52050">
    <property type="entry name" value="WYL"/>
    <property type="match status" value="1"/>
</dbReference>
<dbReference type="eggNOG" id="COG2253">
    <property type="taxonomic scope" value="Bacteria"/>
</dbReference>
<dbReference type="InterPro" id="IPR014942">
    <property type="entry name" value="AbiEii"/>
</dbReference>
<dbReference type="AlphaFoldDB" id="A0A062VEB0"/>
<feature type="compositionally biased region" description="Polar residues" evidence="1">
    <location>
        <begin position="407"/>
        <end position="418"/>
    </location>
</feature>
<evidence type="ECO:0000259" key="2">
    <source>
        <dbReference type="Pfam" id="PF13280"/>
    </source>
</evidence>
<dbReference type="PATRIC" id="fig|1280954.3.peg.2634"/>
<evidence type="ECO:0000313" key="4">
    <source>
        <dbReference type="Proteomes" id="UP000027100"/>
    </source>
</evidence>
<dbReference type="Pfam" id="PF08843">
    <property type="entry name" value="AbiEii"/>
    <property type="match status" value="1"/>
</dbReference>
<dbReference type="STRING" id="1280954.HPO_13005"/>
<gene>
    <name evidence="3" type="ORF">HPO_13005</name>
</gene>
<evidence type="ECO:0000313" key="3">
    <source>
        <dbReference type="EMBL" id="KCZ97774.1"/>
    </source>
</evidence>
<comment type="caution">
    <text evidence="3">The sequence shown here is derived from an EMBL/GenBank/DDBJ whole genome shotgun (WGS) entry which is preliminary data.</text>
</comment>
<proteinExistence type="predicted"/>
<sequence>MDSRALESRDADMIERREILDMATRMSLTPHVVEKDYVLGWMLAGISAHDALRDSWLFKGGTCLKKCFFETYRFSEDLDFTLTDASHLDEEFLKQTFSEIGDWIYERTGIEIPAEKQAFDIYTNPRGSTSCQGKISYRGPIAPRDLPRIKLDLTADERIVLAPNRVSVFHPYTDAPEEGIDVLAYAYEELFGEKVRALAERTRPRDLYDVVNLFRNGEALPSPSVLLDVLRQKCEFKGINVPVLADLEEHRGELENLWQSMLAHQLPILPPYENFWEELPAFFEWLAGGAAPVIPARYAVGAGEVVLRARDMRLPVSGQAQSMIEIIRFAAGNRLLVELDYQGSTRRIEPYSLRRTQDGNIVLHAWNTDKNEHRSYRLDRMQGARVTNRSFVPRYAIELGPEGPVQVSASSARPQSYTPRAPQIRPTRAPTRRSTGFGQPVHIYQCPVCNKKFRRRTHDSQLNPHKNDWGGQCSGRRGFFVETKY</sequence>
<dbReference type="Pfam" id="PF13280">
    <property type="entry name" value="WYL"/>
    <property type="match status" value="1"/>
</dbReference>
<organism evidence="3 4">
    <name type="scientific">Hyphomonas polymorpha PS728</name>
    <dbReference type="NCBI Taxonomy" id="1280954"/>
    <lineage>
        <taxon>Bacteria</taxon>
        <taxon>Pseudomonadati</taxon>
        <taxon>Pseudomonadota</taxon>
        <taxon>Alphaproteobacteria</taxon>
        <taxon>Hyphomonadales</taxon>
        <taxon>Hyphomonadaceae</taxon>
        <taxon>Hyphomonas</taxon>
    </lineage>
</organism>
<dbReference type="Gene3D" id="3.10.450.620">
    <property type="entry name" value="JHP933, nucleotidyltransferase-like core domain"/>
    <property type="match status" value="1"/>
</dbReference>